<keyword evidence="3" id="KW-0067">ATP-binding</keyword>
<evidence type="ECO:0000259" key="4">
    <source>
        <dbReference type="SMART" id="SM00881"/>
    </source>
</evidence>
<dbReference type="InterPro" id="IPR043938">
    <property type="entry name" value="Ligase_CoA_dom"/>
</dbReference>
<dbReference type="Gene3D" id="3.40.50.720">
    <property type="entry name" value="NAD(P)-binding Rossmann-like Domain"/>
    <property type="match status" value="1"/>
</dbReference>
<dbReference type="InterPro" id="IPR036291">
    <property type="entry name" value="NAD(P)-bd_dom_sf"/>
</dbReference>
<evidence type="ECO:0000256" key="2">
    <source>
        <dbReference type="ARBA" id="ARBA00022741"/>
    </source>
</evidence>
<protein>
    <submittedName>
        <fullName evidence="5">CoA-binding protein</fullName>
    </submittedName>
</protein>
<dbReference type="PANTHER" id="PTHR43334:SF2">
    <property type="entry name" value="ACETATE--COA LIGASE [ADP-FORMING]"/>
    <property type="match status" value="1"/>
</dbReference>
<comment type="caution">
    <text evidence="5">The sequence shown here is derived from an EMBL/GenBank/DDBJ whole genome shotgun (WGS) entry which is preliminary data.</text>
</comment>
<gene>
    <name evidence="5" type="ORF">H8E19_05845</name>
</gene>
<dbReference type="EMBL" id="JACNJD010000174">
    <property type="protein sequence ID" value="MBC8176909.1"/>
    <property type="molecule type" value="Genomic_DNA"/>
</dbReference>
<dbReference type="Pfam" id="PF19045">
    <property type="entry name" value="Ligase_CoA_2"/>
    <property type="match status" value="1"/>
</dbReference>
<evidence type="ECO:0000313" key="5">
    <source>
        <dbReference type="EMBL" id="MBC8176909.1"/>
    </source>
</evidence>
<dbReference type="GO" id="GO:0043758">
    <property type="term" value="F:acetate-CoA ligase (ADP-forming) activity"/>
    <property type="evidence" value="ECO:0007669"/>
    <property type="project" value="InterPro"/>
</dbReference>
<evidence type="ECO:0000256" key="3">
    <source>
        <dbReference type="ARBA" id="ARBA00022840"/>
    </source>
</evidence>
<evidence type="ECO:0000313" key="6">
    <source>
        <dbReference type="Proteomes" id="UP000650524"/>
    </source>
</evidence>
<dbReference type="InterPro" id="IPR016102">
    <property type="entry name" value="Succinyl-CoA_synth-like"/>
</dbReference>
<name>A0A8J6N0A4_9DELT</name>
<evidence type="ECO:0000256" key="1">
    <source>
        <dbReference type="ARBA" id="ARBA00022598"/>
    </source>
</evidence>
<accession>A0A8J6N0A4</accession>
<feature type="domain" description="CoA-binding" evidence="4">
    <location>
        <begin position="4"/>
        <end position="99"/>
    </location>
</feature>
<dbReference type="Pfam" id="PF13380">
    <property type="entry name" value="CoA_binding_2"/>
    <property type="match status" value="1"/>
</dbReference>
<keyword evidence="2" id="KW-0547">Nucleotide-binding</keyword>
<dbReference type="InterPro" id="IPR051538">
    <property type="entry name" value="Acyl-CoA_Synth/Transferase"/>
</dbReference>
<dbReference type="Pfam" id="PF13607">
    <property type="entry name" value="Succ_CoA_lig"/>
    <property type="match status" value="1"/>
</dbReference>
<dbReference type="Proteomes" id="UP000650524">
    <property type="component" value="Unassembled WGS sequence"/>
</dbReference>
<dbReference type="InterPro" id="IPR032875">
    <property type="entry name" value="Succ_CoA_lig_flav_dom"/>
</dbReference>
<dbReference type="PANTHER" id="PTHR43334">
    <property type="entry name" value="ACETATE--COA LIGASE [ADP-FORMING]"/>
    <property type="match status" value="1"/>
</dbReference>
<organism evidence="5 6">
    <name type="scientific">Candidatus Desulfacyla euxinica</name>
    <dbReference type="NCBI Taxonomy" id="2841693"/>
    <lineage>
        <taxon>Bacteria</taxon>
        <taxon>Deltaproteobacteria</taxon>
        <taxon>Candidatus Desulfacyla</taxon>
    </lineage>
</organism>
<sequence length="457" mass="49575">MKYFMEPESVALIGISRKSGPGSFNLMENMIRFGFSGKIFPVNPNSTEILGRKAYPDIKAINEKIDLAVISTPRETTLGILEDCVVAGVKAAIVVNQGFADADTVGKALQQGMSEIAKKDGLRILGPNTLGVINNYNDFTTSFMPMTKEQVPIGLICQSGIFFVGAREFSRNIGKGIDIGNACDVGFCDALKYLGEDPEIRVIAIHMEGLNQGKKFLELAEKIVKEKPVIIYKTGSSERGAEAAISHSGSMAGNYQVYMAALKQTGVIFIEKDGQMVHAVKTLLNLPTMKGDRVAVITFSGAAGIMISDSLERHGLKIASLSPETIESVAKLSPEWMPLGNPLDIWPAVMLHGTEKAYSMALEAVLKDRNVDGVVCVAIGPENEFSFLDVSEVLKGVREKLPDKPVAAWIYGPNSGEIGERFESTKKIMAYPTLDAVSWSLSILKDRHEVLARNGKL</sequence>
<dbReference type="InterPro" id="IPR003781">
    <property type="entry name" value="CoA-bd"/>
</dbReference>
<dbReference type="AlphaFoldDB" id="A0A8J6N0A4"/>
<dbReference type="Gene3D" id="3.40.50.261">
    <property type="entry name" value="Succinyl-CoA synthetase domains"/>
    <property type="match status" value="2"/>
</dbReference>
<dbReference type="GO" id="GO:0005524">
    <property type="term" value="F:ATP binding"/>
    <property type="evidence" value="ECO:0007669"/>
    <property type="project" value="UniProtKB-KW"/>
</dbReference>
<reference evidence="5 6" key="1">
    <citation type="submission" date="2020-08" db="EMBL/GenBank/DDBJ databases">
        <title>Bridging the membrane lipid divide: bacteria of the FCB group superphylum have the potential to synthesize archaeal ether lipids.</title>
        <authorList>
            <person name="Villanueva L."/>
            <person name="Von Meijenfeldt F.A.B."/>
            <person name="Westbye A.B."/>
            <person name="Yadav S."/>
            <person name="Hopmans E.C."/>
            <person name="Dutilh B.E."/>
            <person name="Sinninghe Damste J.S."/>
        </authorList>
    </citation>
    <scope>NUCLEOTIDE SEQUENCE [LARGE SCALE GENOMIC DNA]</scope>
    <source>
        <strain evidence="5">NIOZ-UU27</strain>
    </source>
</reference>
<keyword evidence="1" id="KW-0436">Ligase</keyword>
<dbReference type="SUPFAM" id="SSF52210">
    <property type="entry name" value="Succinyl-CoA synthetase domains"/>
    <property type="match status" value="2"/>
</dbReference>
<dbReference type="SUPFAM" id="SSF51735">
    <property type="entry name" value="NAD(P)-binding Rossmann-fold domains"/>
    <property type="match status" value="1"/>
</dbReference>
<proteinExistence type="predicted"/>
<dbReference type="SMART" id="SM00881">
    <property type="entry name" value="CoA_binding"/>
    <property type="match status" value="1"/>
</dbReference>